<dbReference type="SUPFAM" id="SSF48557">
    <property type="entry name" value="L-aspartase-like"/>
    <property type="match status" value="1"/>
</dbReference>
<proteinExistence type="predicted"/>
<gene>
    <name evidence="1" type="ORF">BP01DRAFT_395075</name>
</gene>
<keyword evidence="2" id="KW-1185">Reference proteome</keyword>
<dbReference type="AlphaFoldDB" id="A0A318ZD10"/>
<name>A0A318ZD10_9EURO</name>
<evidence type="ECO:0000313" key="1">
    <source>
        <dbReference type="EMBL" id="PYH41410.1"/>
    </source>
</evidence>
<sequence length="345" mass="38182">MASDQETWGGSAESWGTFAHWPCRDGFPDIGITAIGARISSASSARSLFVYLSPIYPFFQCNLFKHIRTLPGTEEIRKVIDKDAYILERCLDAEAALARAQPRCEVNLPKMGGQFTWKLRDWDSISYLAACSSIVDDIYTPMVGRTRLLYARLLAFGYKCAVRLAGLQRHLKCLTQLRSDCLLAQFGGAAESLASMGSGNHGLRVYQVLVEGMRHKDPVYYRAYLITRSSTELGEVSELFVPHRGASSTMPQKRNPIPSDVIRAEFKSLLLNQMMANLDSIEELIVAKAVIMGLALLYAEAGGDLDFGKGTVSQLRGPINHFGTSMRLVEDMLAVDSNNRVRGEV</sequence>
<dbReference type="EMBL" id="KZ821264">
    <property type="protein sequence ID" value="PYH41410.1"/>
    <property type="molecule type" value="Genomic_DNA"/>
</dbReference>
<dbReference type="GO" id="GO:0003824">
    <property type="term" value="F:catalytic activity"/>
    <property type="evidence" value="ECO:0007669"/>
    <property type="project" value="InterPro"/>
</dbReference>
<dbReference type="PANTHER" id="PTHR43172">
    <property type="entry name" value="ADENYLOSUCCINATE LYASE"/>
    <property type="match status" value="1"/>
</dbReference>
<reference evidence="1 2" key="1">
    <citation type="submission" date="2016-12" db="EMBL/GenBank/DDBJ databases">
        <title>The genomes of Aspergillus section Nigri reveals drivers in fungal speciation.</title>
        <authorList>
            <consortium name="DOE Joint Genome Institute"/>
            <person name="Vesth T.C."/>
            <person name="Nybo J."/>
            <person name="Theobald S."/>
            <person name="Brandl J."/>
            <person name="Frisvad J.C."/>
            <person name="Nielsen K.F."/>
            <person name="Lyhne E.K."/>
            <person name="Kogle M.E."/>
            <person name="Kuo A."/>
            <person name="Riley R."/>
            <person name="Clum A."/>
            <person name="Nolan M."/>
            <person name="Lipzen A."/>
            <person name="Salamov A."/>
            <person name="Henrissat B."/>
            <person name="Wiebenga A."/>
            <person name="De Vries R.P."/>
            <person name="Grigoriev I.V."/>
            <person name="Mortensen U.H."/>
            <person name="Andersen M.R."/>
            <person name="Baker S.E."/>
        </authorList>
    </citation>
    <scope>NUCLEOTIDE SEQUENCE [LARGE SCALE GENOMIC DNA]</scope>
    <source>
        <strain evidence="1 2">JOP 1030-1</strain>
    </source>
</reference>
<dbReference type="Gene3D" id="1.20.200.10">
    <property type="entry name" value="Fumarase/aspartase (Central domain)"/>
    <property type="match status" value="2"/>
</dbReference>
<dbReference type="Proteomes" id="UP000248349">
    <property type="component" value="Unassembled WGS sequence"/>
</dbReference>
<evidence type="ECO:0000313" key="2">
    <source>
        <dbReference type="Proteomes" id="UP000248349"/>
    </source>
</evidence>
<organism evidence="1 2">
    <name type="scientific">Aspergillus saccharolyticus JOP 1030-1</name>
    <dbReference type="NCBI Taxonomy" id="1450539"/>
    <lineage>
        <taxon>Eukaryota</taxon>
        <taxon>Fungi</taxon>
        <taxon>Dikarya</taxon>
        <taxon>Ascomycota</taxon>
        <taxon>Pezizomycotina</taxon>
        <taxon>Eurotiomycetes</taxon>
        <taxon>Eurotiomycetidae</taxon>
        <taxon>Eurotiales</taxon>
        <taxon>Aspergillaceae</taxon>
        <taxon>Aspergillus</taxon>
        <taxon>Aspergillus subgen. Circumdati</taxon>
    </lineage>
</organism>
<dbReference type="InterPro" id="IPR008948">
    <property type="entry name" value="L-Aspartase-like"/>
</dbReference>
<dbReference type="STRING" id="1450539.A0A318ZD10"/>
<dbReference type="RefSeq" id="XP_025427392.1">
    <property type="nucleotide sequence ID" value="XM_025578369.1"/>
</dbReference>
<protein>
    <submittedName>
        <fullName evidence="1">L-Aspartase-like protein</fullName>
    </submittedName>
</protein>
<accession>A0A318ZD10</accession>
<dbReference type="OrthoDB" id="406045at2759"/>
<dbReference type="PANTHER" id="PTHR43172:SF2">
    <property type="entry name" value="ADENYLOSUCCINATE LYASE C-TERMINAL DOMAIN-CONTAINING PROTEIN"/>
    <property type="match status" value="1"/>
</dbReference>
<dbReference type="GeneID" id="37079598"/>